<feature type="non-terminal residue" evidence="6">
    <location>
        <position position="1"/>
    </location>
</feature>
<gene>
    <name evidence="6" type="ORF">METZ01_LOCUS106298</name>
</gene>
<evidence type="ECO:0000256" key="3">
    <source>
        <dbReference type="ARBA" id="ARBA00022898"/>
    </source>
</evidence>
<dbReference type="AlphaFoldDB" id="A0A381WLT1"/>
<evidence type="ECO:0000256" key="4">
    <source>
        <dbReference type="ARBA" id="ARBA00023239"/>
    </source>
</evidence>
<evidence type="ECO:0000256" key="2">
    <source>
        <dbReference type="ARBA" id="ARBA00006966"/>
    </source>
</evidence>
<dbReference type="GO" id="GO:0005829">
    <property type="term" value="C:cytosol"/>
    <property type="evidence" value="ECO:0007669"/>
    <property type="project" value="TreeGrafter"/>
</dbReference>
<feature type="domain" description="Aromatic amino acid beta-eliminating lyase/threonine aldolase" evidence="5">
    <location>
        <begin position="8"/>
        <end position="290"/>
    </location>
</feature>
<dbReference type="FunFam" id="3.40.640.10:FF:000030">
    <property type="entry name" value="Low-specificity L-threonine aldolase"/>
    <property type="match status" value="1"/>
</dbReference>
<evidence type="ECO:0000259" key="5">
    <source>
        <dbReference type="Pfam" id="PF01212"/>
    </source>
</evidence>
<evidence type="ECO:0000256" key="1">
    <source>
        <dbReference type="ARBA" id="ARBA00001933"/>
    </source>
</evidence>
<reference evidence="6" key="1">
    <citation type="submission" date="2018-05" db="EMBL/GenBank/DDBJ databases">
        <authorList>
            <person name="Lanie J.A."/>
            <person name="Ng W.-L."/>
            <person name="Kazmierczak K.M."/>
            <person name="Andrzejewski T.M."/>
            <person name="Davidsen T.M."/>
            <person name="Wayne K.J."/>
            <person name="Tettelin H."/>
            <person name="Glass J.I."/>
            <person name="Rusch D."/>
            <person name="Podicherti R."/>
            <person name="Tsui H.-C.T."/>
            <person name="Winkler M.E."/>
        </authorList>
    </citation>
    <scope>NUCLEOTIDE SEQUENCE</scope>
</reference>
<dbReference type="Gene3D" id="3.90.1150.10">
    <property type="entry name" value="Aspartate Aminotransferase, domain 1"/>
    <property type="match status" value="1"/>
</dbReference>
<dbReference type="GO" id="GO:0006567">
    <property type="term" value="P:L-threonine catabolic process"/>
    <property type="evidence" value="ECO:0007669"/>
    <property type="project" value="TreeGrafter"/>
</dbReference>
<protein>
    <recommendedName>
        <fullName evidence="5">Aromatic amino acid beta-eliminating lyase/threonine aldolase domain-containing protein</fullName>
    </recommendedName>
</protein>
<dbReference type="PANTHER" id="PTHR48097">
    <property type="entry name" value="L-THREONINE ALDOLASE-RELATED"/>
    <property type="match status" value="1"/>
</dbReference>
<feature type="non-terminal residue" evidence="6">
    <location>
        <position position="293"/>
    </location>
</feature>
<dbReference type="Gene3D" id="3.40.640.10">
    <property type="entry name" value="Type I PLP-dependent aspartate aminotransferase-like (Major domain)"/>
    <property type="match status" value="1"/>
</dbReference>
<keyword evidence="3" id="KW-0663">Pyridoxal phosphate</keyword>
<comment type="similarity">
    <text evidence="2">Belongs to the threonine aldolase family.</text>
</comment>
<dbReference type="PIRSF" id="PIRSF017617">
    <property type="entry name" value="Thr_aldolase"/>
    <property type="match status" value="1"/>
</dbReference>
<dbReference type="InterPro" id="IPR015421">
    <property type="entry name" value="PyrdxlP-dep_Trfase_major"/>
</dbReference>
<organism evidence="6">
    <name type="scientific">marine metagenome</name>
    <dbReference type="NCBI Taxonomy" id="408172"/>
    <lineage>
        <taxon>unclassified sequences</taxon>
        <taxon>metagenomes</taxon>
        <taxon>ecological metagenomes</taxon>
    </lineage>
</organism>
<proteinExistence type="inferred from homology"/>
<dbReference type="GO" id="GO:0008732">
    <property type="term" value="F:L-allo-threonine aldolase activity"/>
    <property type="evidence" value="ECO:0007669"/>
    <property type="project" value="TreeGrafter"/>
</dbReference>
<dbReference type="SUPFAM" id="SSF53383">
    <property type="entry name" value="PLP-dependent transferases"/>
    <property type="match status" value="1"/>
</dbReference>
<dbReference type="Pfam" id="PF01212">
    <property type="entry name" value="Beta_elim_lyase"/>
    <property type="match status" value="1"/>
</dbReference>
<dbReference type="PANTHER" id="PTHR48097:SF9">
    <property type="entry name" value="L-THREONINE ALDOLASE"/>
    <property type="match status" value="1"/>
</dbReference>
<dbReference type="InterPro" id="IPR001597">
    <property type="entry name" value="ArAA_b-elim_lyase/Thr_aldolase"/>
</dbReference>
<name>A0A381WLT1_9ZZZZ</name>
<comment type="cofactor">
    <cofactor evidence="1">
        <name>pyridoxal 5'-phosphate</name>
        <dbReference type="ChEBI" id="CHEBI:597326"/>
    </cofactor>
</comment>
<keyword evidence="4" id="KW-0456">Lyase</keyword>
<accession>A0A381WLT1</accession>
<dbReference type="NCBIfam" id="NF041359">
    <property type="entry name" value="GntG_guanitoxin"/>
    <property type="match status" value="1"/>
</dbReference>
<sequence>VQTVKINLYSDTQSQPAPGMRQAMAQAEVGDEQHRLDPSVNRLCEQVAEHLGKEEAVFLPSGTMCNQIALAVHCTAGDEIIADRSAHIINYEAGGPASLAGSLVYTLDGENGVFEPADVEGAIRGGSFHEPRSRLVVVEQTSNRGGGAVWPLERLQAVSRVARDGGLSLHMDGARLMNAVVAAGVPAAEFAATVDSVWLDLSKGLGCPVGAVLAGSHEFIHEAWRWKHRIGGAMRQAGVIAAAGTWALAHHVDRLAEDHENAKLLAERISDLDGVVLVNDKIETNLVFFDVSG</sequence>
<dbReference type="InterPro" id="IPR023603">
    <property type="entry name" value="Low_specificity_L-TA-like"/>
</dbReference>
<dbReference type="InterPro" id="IPR015424">
    <property type="entry name" value="PyrdxlP-dep_Trfase"/>
</dbReference>
<dbReference type="EMBL" id="UINC01012210">
    <property type="protein sequence ID" value="SVA53444.1"/>
    <property type="molecule type" value="Genomic_DNA"/>
</dbReference>
<evidence type="ECO:0000313" key="6">
    <source>
        <dbReference type="EMBL" id="SVA53444.1"/>
    </source>
</evidence>
<dbReference type="InterPro" id="IPR015422">
    <property type="entry name" value="PyrdxlP-dep_Trfase_small"/>
</dbReference>
<dbReference type="GO" id="GO:0006545">
    <property type="term" value="P:glycine biosynthetic process"/>
    <property type="evidence" value="ECO:0007669"/>
    <property type="project" value="TreeGrafter"/>
</dbReference>